<dbReference type="InterPro" id="IPR023296">
    <property type="entry name" value="Glyco_hydro_beta-prop_sf"/>
</dbReference>
<dbReference type="AlphaFoldDB" id="A1CN91"/>
<feature type="domain" description="Beta-xylosidase C-terminal Concanavalin A-like" evidence="8">
    <location>
        <begin position="345"/>
        <end position="512"/>
    </location>
</feature>
<dbReference type="InterPro" id="IPR013320">
    <property type="entry name" value="ConA-like_dom_sf"/>
</dbReference>
<gene>
    <name evidence="9" type="ORF">ACLA_018160</name>
</gene>
<feature type="active site" description="Proton acceptor" evidence="5">
    <location>
        <position position="16"/>
    </location>
</feature>
<dbReference type="InterPro" id="IPR051795">
    <property type="entry name" value="Glycosyl_Hydrlase_43"/>
</dbReference>
<dbReference type="InterPro" id="IPR006710">
    <property type="entry name" value="Glyco_hydro_43"/>
</dbReference>
<dbReference type="SUPFAM" id="SSF49899">
    <property type="entry name" value="Concanavalin A-like lectins/glucanases"/>
    <property type="match status" value="1"/>
</dbReference>
<dbReference type="OrthoDB" id="2139957at2759"/>
<sequence>MPSQYTNPILPGFYPDPACILVGDTFYLINSSFQFFPGLPIHKSKDLINWELIGNAICRPEQIQLHSSTTKVNNAAEKQIFTGGLYAPTIRYHNGRFYIVCTMLSGPVDMPAAADFEPQNFIITASDLEDPSSFSDPIYFDFYGIDPSLFFDDDGRVYVQGSWIHGYRKNPATVIRQAEIDLSTGKLAAPAVDIWSGHTGRVPEGPHLYKKDGYYYLLIAEGGTFGEHKITMARARSVWGPYESFSGNPVLTAEGSNGCIQCVGHAELFQDPLGQWWAVMLAGREYGASYPLGRETFLTPVEWPENQFPSFAPVELSPKCSRQMPGRVASHTLPAVSLDSPLTLYLRTPDLQNYAQNGKEITLTPVEADLGSMSGTMTFVGQRQTSLESVARVLLRLGDLPAGKVSCGLAVYKDPFRYASVTYSTADGCFSLTIQEPGKPLTTLGSIPVQHATAAQLSITSSTENYVFECSLAHTDGDTETTKLGEVPCSALSGDDFTGTIYAIFASGEGDVKFHDFKIQN</sequence>
<feature type="site" description="Important for catalytic activity, responsible for pKa modulation of the active site Glu and correct orientation of both the proton donor and substrate" evidence="6">
    <location>
        <position position="146"/>
    </location>
</feature>
<evidence type="ECO:0000256" key="3">
    <source>
        <dbReference type="ARBA" id="ARBA00022801"/>
    </source>
</evidence>
<evidence type="ECO:0000313" key="9">
    <source>
        <dbReference type="EMBL" id="EAW07112.1"/>
    </source>
</evidence>
<keyword evidence="4 7" id="KW-0326">Glycosidase</keyword>
<dbReference type="PANTHER" id="PTHR42812">
    <property type="entry name" value="BETA-XYLOSIDASE"/>
    <property type="match status" value="1"/>
</dbReference>
<dbReference type="EMBL" id="DS027059">
    <property type="protein sequence ID" value="EAW07112.1"/>
    <property type="molecule type" value="Genomic_DNA"/>
</dbReference>
<feature type="active site" description="Proton donor" evidence="5">
    <location>
        <position position="204"/>
    </location>
</feature>
<organism evidence="9 10">
    <name type="scientific">Aspergillus clavatus (strain ATCC 1007 / CBS 513.65 / DSM 816 / NCTC 3887 / NRRL 1 / QM 1276 / 107)</name>
    <dbReference type="NCBI Taxonomy" id="344612"/>
    <lineage>
        <taxon>Eukaryota</taxon>
        <taxon>Fungi</taxon>
        <taxon>Dikarya</taxon>
        <taxon>Ascomycota</taxon>
        <taxon>Pezizomycotina</taxon>
        <taxon>Eurotiomycetes</taxon>
        <taxon>Eurotiomycetidae</taxon>
        <taxon>Eurotiales</taxon>
        <taxon>Aspergillaceae</taxon>
        <taxon>Aspergillus</taxon>
        <taxon>Aspergillus subgen. Fumigati</taxon>
    </lineage>
</organism>
<evidence type="ECO:0000256" key="2">
    <source>
        <dbReference type="ARBA" id="ARBA00022729"/>
    </source>
</evidence>
<dbReference type="Gene3D" id="2.115.10.20">
    <property type="entry name" value="Glycosyl hydrolase domain, family 43"/>
    <property type="match status" value="1"/>
</dbReference>
<dbReference type="InterPro" id="IPR041542">
    <property type="entry name" value="GH43_C2"/>
</dbReference>
<evidence type="ECO:0000313" key="10">
    <source>
        <dbReference type="Proteomes" id="UP000006701"/>
    </source>
</evidence>
<proteinExistence type="inferred from homology"/>
<protein>
    <submittedName>
        <fullName evidence="9">Beta-xylosidase</fullName>
    </submittedName>
</protein>
<dbReference type="GeneID" id="4701326"/>
<dbReference type="Pfam" id="PF17851">
    <property type="entry name" value="GH43_C2"/>
    <property type="match status" value="1"/>
</dbReference>
<dbReference type="RefSeq" id="XP_001268538.1">
    <property type="nucleotide sequence ID" value="XM_001268537.1"/>
</dbReference>
<dbReference type="HOGENOM" id="CLU_016508_0_0_1"/>
<evidence type="ECO:0000256" key="4">
    <source>
        <dbReference type="ARBA" id="ARBA00023295"/>
    </source>
</evidence>
<keyword evidence="2" id="KW-0732">Signal</keyword>
<evidence type="ECO:0000256" key="7">
    <source>
        <dbReference type="RuleBase" id="RU361187"/>
    </source>
</evidence>
<evidence type="ECO:0000256" key="5">
    <source>
        <dbReference type="PIRSR" id="PIRSR606710-1"/>
    </source>
</evidence>
<dbReference type="PANTHER" id="PTHR42812:SF12">
    <property type="entry name" value="BETA-XYLOSIDASE-RELATED"/>
    <property type="match status" value="1"/>
</dbReference>
<dbReference type="Gene3D" id="2.60.120.200">
    <property type="match status" value="1"/>
</dbReference>
<dbReference type="CDD" id="cd18617">
    <property type="entry name" value="GH43_XynB-like"/>
    <property type="match status" value="1"/>
</dbReference>
<dbReference type="eggNOG" id="ENOG502SHCU">
    <property type="taxonomic scope" value="Eukaryota"/>
</dbReference>
<dbReference type="VEuPathDB" id="FungiDB:ACLA_018160"/>
<evidence type="ECO:0000256" key="6">
    <source>
        <dbReference type="PIRSR" id="PIRSR606710-2"/>
    </source>
</evidence>
<dbReference type="STRING" id="344612.A1CN91"/>
<reference evidence="9 10" key="1">
    <citation type="journal article" date="2008" name="PLoS Genet.">
        <title>Genomic islands in the pathogenic filamentous fungus Aspergillus fumigatus.</title>
        <authorList>
            <person name="Fedorova N.D."/>
            <person name="Khaldi N."/>
            <person name="Joardar V.S."/>
            <person name="Maiti R."/>
            <person name="Amedeo P."/>
            <person name="Anderson M.J."/>
            <person name="Crabtree J."/>
            <person name="Silva J.C."/>
            <person name="Badger J.H."/>
            <person name="Albarraq A."/>
            <person name="Angiuoli S."/>
            <person name="Bussey H."/>
            <person name="Bowyer P."/>
            <person name="Cotty P.J."/>
            <person name="Dyer P.S."/>
            <person name="Egan A."/>
            <person name="Galens K."/>
            <person name="Fraser-Liggett C.M."/>
            <person name="Haas B.J."/>
            <person name="Inman J.M."/>
            <person name="Kent R."/>
            <person name="Lemieux S."/>
            <person name="Malavazi I."/>
            <person name="Orvis J."/>
            <person name="Roemer T."/>
            <person name="Ronning C.M."/>
            <person name="Sundaram J.P."/>
            <person name="Sutton G."/>
            <person name="Turner G."/>
            <person name="Venter J.C."/>
            <person name="White O.R."/>
            <person name="Whitty B.R."/>
            <person name="Youngman P."/>
            <person name="Wolfe K.H."/>
            <person name="Goldman G.H."/>
            <person name="Wortman J.R."/>
            <person name="Jiang B."/>
            <person name="Denning D.W."/>
            <person name="Nierman W.C."/>
        </authorList>
    </citation>
    <scope>NUCLEOTIDE SEQUENCE [LARGE SCALE GENOMIC DNA]</scope>
    <source>
        <strain evidence="10">ATCC 1007 / CBS 513.65 / DSM 816 / NCTC 3887 / NRRL 1</strain>
    </source>
</reference>
<evidence type="ECO:0000259" key="8">
    <source>
        <dbReference type="Pfam" id="PF17851"/>
    </source>
</evidence>
<dbReference type="OMA" id="GTHEGHM"/>
<keyword evidence="10" id="KW-1185">Reference proteome</keyword>
<dbReference type="Proteomes" id="UP000006701">
    <property type="component" value="Unassembled WGS sequence"/>
</dbReference>
<evidence type="ECO:0000256" key="1">
    <source>
        <dbReference type="ARBA" id="ARBA00009865"/>
    </source>
</evidence>
<comment type="similarity">
    <text evidence="1 7">Belongs to the glycosyl hydrolase 43 family.</text>
</comment>
<keyword evidence="3 7" id="KW-0378">Hydrolase</keyword>
<dbReference type="GO" id="GO:0005975">
    <property type="term" value="P:carbohydrate metabolic process"/>
    <property type="evidence" value="ECO:0007669"/>
    <property type="project" value="InterPro"/>
</dbReference>
<dbReference type="GO" id="GO:0004553">
    <property type="term" value="F:hydrolase activity, hydrolyzing O-glycosyl compounds"/>
    <property type="evidence" value="ECO:0007669"/>
    <property type="project" value="InterPro"/>
</dbReference>
<dbReference type="KEGG" id="act:ACLA_018160"/>
<accession>A1CN91</accession>
<dbReference type="SUPFAM" id="SSF75005">
    <property type="entry name" value="Arabinanase/levansucrase/invertase"/>
    <property type="match status" value="1"/>
</dbReference>
<name>A1CN91_ASPCL</name>
<dbReference type="Pfam" id="PF04616">
    <property type="entry name" value="Glyco_hydro_43"/>
    <property type="match status" value="1"/>
</dbReference>